<proteinExistence type="predicted"/>
<dbReference type="RefSeq" id="WP_338119825.1">
    <property type="nucleotide sequence ID" value="NZ_JACCFO010000001.1"/>
</dbReference>
<dbReference type="AlphaFoldDB" id="A0A853BX29"/>
<dbReference type="SUPFAM" id="SSF53300">
    <property type="entry name" value="vWA-like"/>
    <property type="match status" value="1"/>
</dbReference>
<protein>
    <submittedName>
        <fullName evidence="3">Ca-activated chloride channel family protein</fullName>
    </submittedName>
</protein>
<comment type="caution">
    <text evidence="3">The sequence shown here is derived from an EMBL/GenBank/DDBJ whole genome shotgun (WGS) entry which is preliminary data.</text>
</comment>
<evidence type="ECO:0000256" key="1">
    <source>
        <dbReference type="SAM" id="SignalP"/>
    </source>
</evidence>
<name>A0A853BX29_9ACTN</name>
<dbReference type="SMART" id="SM00327">
    <property type="entry name" value="VWA"/>
    <property type="match status" value="1"/>
</dbReference>
<feature type="chain" id="PRO_5039430639" evidence="1">
    <location>
        <begin position="25"/>
        <end position="540"/>
    </location>
</feature>
<reference evidence="3 4" key="1">
    <citation type="submission" date="2020-07" db="EMBL/GenBank/DDBJ databases">
        <title>Sequencing the genomes of 1000 actinobacteria strains.</title>
        <authorList>
            <person name="Klenk H.-P."/>
        </authorList>
    </citation>
    <scope>NUCLEOTIDE SEQUENCE [LARGE SCALE GENOMIC DNA]</scope>
    <source>
        <strain evidence="3 4">DSM 45927</strain>
    </source>
</reference>
<dbReference type="EMBL" id="JACCFO010000001">
    <property type="protein sequence ID" value="NYI98732.1"/>
    <property type="molecule type" value="Genomic_DNA"/>
</dbReference>
<sequence>MSRVRAWAAAAAAAVVALSGCTPGAEGPSAGPGVAGELRVLAGSEIRDLEPILERAADEVGVTVHLDYTGTLEGVEEVVSGRTDDRYDAVWFSSNRYLNLQPGGAEAVAEETPVMASPVVLGVTESAAADLGWAGGAEVTWGDIAEAASSGDLAFGMTNPAASNSGFSALVGVASALADTGSALRQEDVEAVAPQLRAFFSGQELTAGSSGWLADAYIRRAGAEGSGARVDALINYESVLLSLNESGDLPEPLTLIHPADGAVTADYPLSLLAGADEGVAEGYGRLVDHLLSAEVQREITDTTHRRPLSAEVSAEVEFPQVAELPFPAREEVATGLVRSYFDELRRPARTVYVLDLSGSMAGDRIAGMRTAMGTLTGGDTSSVSGRFQRFYGRERVTLLPFDGTVRPAETFEVPEEDPGPVLDDIQAAVEAMEPAGDTAAYSALDEAFERLRGEDDVADRFTSVVLMTDGEVNAGLTLEEFRAEHAGLPAELREVPVFPVVFGESDPAELEELAELTGGRAFDAREDSLDQAFREIRGYQ</sequence>
<accession>A0A853BX29</accession>
<dbReference type="InterPro" id="IPR002035">
    <property type="entry name" value="VWF_A"/>
</dbReference>
<dbReference type="Pfam" id="PF13768">
    <property type="entry name" value="VWA_3"/>
    <property type="match status" value="1"/>
</dbReference>
<feature type="domain" description="VWFA" evidence="2">
    <location>
        <begin position="349"/>
        <end position="518"/>
    </location>
</feature>
<organism evidence="3 4">
    <name type="scientific">Streptomonospora nanhaiensis</name>
    <dbReference type="NCBI Taxonomy" id="1323731"/>
    <lineage>
        <taxon>Bacteria</taxon>
        <taxon>Bacillati</taxon>
        <taxon>Actinomycetota</taxon>
        <taxon>Actinomycetes</taxon>
        <taxon>Streptosporangiales</taxon>
        <taxon>Nocardiopsidaceae</taxon>
        <taxon>Streptomonospora</taxon>
    </lineage>
</organism>
<dbReference type="Gene3D" id="3.40.50.410">
    <property type="entry name" value="von Willebrand factor, type A domain"/>
    <property type="match status" value="1"/>
</dbReference>
<dbReference type="CDD" id="cd00198">
    <property type="entry name" value="vWFA"/>
    <property type="match status" value="1"/>
</dbReference>
<gene>
    <name evidence="3" type="ORF">HNR12_005009</name>
</gene>
<dbReference type="PROSITE" id="PS51257">
    <property type="entry name" value="PROKAR_LIPOPROTEIN"/>
    <property type="match status" value="1"/>
</dbReference>
<evidence type="ECO:0000259" key="2">
    <source>
        <dbReference type="PROSITE" id="PS50234"/>
    </source>
</evidence>
<dbReference type="SUPFAM" id="SSF53850">
    <property type="entry name" value="Periplasmic binding protein-like II"/>
    <property type="match status" value="1"/>
</dbReference>
<dbReference type="InterPro" id="IPR036465">
    <property type="entry name" value="vWFA_dom_sf"/>
</dbReference>
<evidence type="ECO:0000313" key="4">
    <source>
        <dbReference type="Proteomes" id="UP000575985"/>
    </source>
</evidence>
<keyword evidence="4" id="KW-1185">Reference proteome</keyword>
<evidence type="ECO:0000313" key="3">
    <source>
        <dbReference type="EMBL" id="NYI98732.1"/>
    </source>
</evidence>
<feature type="signal peptide" evidence="1">
    <location>
        <begin position="1"/>
        <end position="24"/>
    </location>
</feature>
<keyword evidence="1" id="KW-0732">Signal</keyword>
<dbReference type="Proteomes" id="UP000575985">
    <property type="component" value="Unassembled WGS sequence"/>
</dbReference>
<dbReference type="PROSITE" id="PS50234">
    <property type="entry name" value="VWFA"/>
    <property type="match status" value="1"/>
</dbReference>